<organism evidence="2 5">
    <name type="scientific">Geobacillus stearothermophilus</name>
    <name type="common">Bacillus stearothermophilus</name>
    <dbReference type="NCBI Taxonomy" id="1422"/>
    <lineage>
        <taxon>Bacteria</taxon>
        <taxon>Bacillati</taxon>
        <taxon>Bacillota</taxon>
        <taxon>Bacilli</taxon>
        <taxon>Bacillales</taxon>
        <taxon>Anoxybacillaceae</taxon>
        <taxon>Geobacillus</taxon>
    </lineage>
</organism>
<evidence type="ECO:0000313" key="3">
    <source>
        <dbReference type="EMBL" id="KYD35009.1"/>
    </source>
</evidence>
<sequence>MNGKLEQLAKTAKQKTWVSFTHENDPYSLLHWSVAGPYHEAKDVWLLQNEMTFETKEFPTLEAAIAWLGEHMPHITEVL</sequence>
<gene>
    <name evidence="2" type="ORF">B4109_1919</name>
    <name evidence="3" type="ORF">B4114_1952</name>
    <name evidence="4" type="ORF">D9548_09085</name>
    <name evidence="1" type="ORF">GS8_2038</name>
</gene>
<dbReference type="PATRIC" id="fig|1422.12.peg.890"/>
<dbReference type="Proteomes" id="UP000266922">
    <property type="component" value="Unassembled WGS sequence"/>
</dbReference>
<reference evidence="1 8" key="2">
    <citation type="submission" date="2016-03" db="EMBL/GenBank/DDBJ databases">
        <title>Spore heat resistance.</title>
        <authorList>
            <person name="Boekhorst J."/>
            <person name="Berendsen E.M."/>
            <person name="Wells-Bennik M.H."/>
            <person name="Kuipers O.P."/>
        </authorList>
    </citation>
    <scope>NUCLEOTIDE SEQUENCE [LARGE SCALE GENOMIC DNA]</scope>
    <source>
        <strain evidence="1 8">GS8</strain>
    </source>
</reference>
<evidence type="ECO:0000313" key="1">
    <source>
        <dbReference type="EMBL" id="KAF6509881.1"/>
    </source>
</evidence>
<proteinExistence type="predicted"/>
<dbReference type="EMBL" id="LQYY01000019">
    <property type="protein sequence ID" value="KYD35009.1"/>
    <property type="molecule type" value="Genomic_DNA"/>
</dbReference>
<dbReference type="AlphaFoldDB" id="A0A087LGN7"/>
<dbReference type="GeneID" id="89611458"/>
<dbReference type="RefSeq" id="WP_033009050.1">
    <property type="nucleotide sequence ID" value="NZ_CBCSGJ010000001.1"/>
</dbReference>
<dbReference type="OrthoDB" id="2893663at2"/>
<dbReference type="Pfam" id="PF10827">
    <property type="entry name" value="DUF2552"/>
    <property type="match status" value="1"/>
</dbReference>
<evidence type="ECO:0000313" key="5">
    <source>
        <dbReference type="Proteomes" id="UP000075424"/>
    </source>
</evidence>
<dbReference type="Proteomes" id="UP000075517">
    <property type="component" value="Unassembled WGS sequence"/>
</dbReference>
<reference evidence="5 6" key="1">
    <citation type="submission" date="2016-01" db="EMBL/GenBank/DDBJ databases">
        <title>Draft Genome Sequences of Seven Thermophilic Sporeformers Isolated from Foods.</title>
        <authorList>
            <person name="Berendsen E.M."/>
            <person name="Wells-Bennik M.H."/>
            <person name="Krawcyk A.O."/>
            <person name="De Jong A."/>
            <person name="Holsappel S."/>
            <person name="Eijlander R.T."/>
            <person name="Kuipers O.P."/>
        </authorList>
    </citation>
    <scope>NUCLEOTIDE SEQUENCE [LARGE SCALE GENOMIC DNA]</scope>
    <source>
        <strain evidence="2 5">B4109</strain>
        <strain evidence="3 6">B4114</strain>
    </source>
</reference>
<reference evidence="4 7" key="3">
    <citation type="submission" date="2018-10" db="EMBL/GenBank/DDBJ databases">
        <title>Geobacillus stearothermophilus in processing lines of powdered infant formula.</title>
        <authorList>
            <person name="Rhee M.S."/>
            <person name="Choi I.-G."/>
            <person name="Cho T.J."/>
            <person name="Park B."/>
        </authorList>
    </citation>
    <scope>NUCLEOTIDE SEQUENCE [LARGE SCALE GENOMIC DNA]</scope>
    <source>
        <strain evidence="4 7">FHS-PPGT130</strain>
    </source>
</reference>
<evidence type="ECO:0000313" key="7">
    <source>
        <dbReference type="Proteomes" id="UP000266922"/>
    </source>
</evidence>
<dbReference type="EMBL" id="RCTJ01000028">
    <property type="protein sequence ID" value="RLQ13841.1"/>
    <property type="molecule type" value="Genomic_DNA"/>
</dbReference>
<dbReference type="EMBL" id="LUCS01000028">
    <property type="protein sequence ID" value="KAF6509881.1"/>
    <property type="molecule type" value="Genomic_DNA"/>
</dbReference>
<accession>A0A161WC56</accession>
<dbReference type="Proteomes" id="UP000075424">
    <property type="component" value="Unassembled WGS sequence"/>
</dbReference>
<accession>A0A087LGN7</accession>
<dbReference type="Proteomes" id="UP000773850">
    <property type="component" value="Unassembled WGS sequence"/>
</dbReference>
<dbReference type="InterPro" id="IPR020157">
    <property type="entry name" value="Uncharacterised_YqkC"/>
</dbReference>
<evidence type="ECO:0000313" key="4">
    <source>
        <dbReference type="EMBL" id="RLQ13841.1"/>
    </source>
</evidence>
<evidence type="ECO:0000313" key="6">
    <source>
        <dbReference type="Proteomes" id="UP000075517"/>
    </source>
</evidence>
<dbReference type="EMBL" id="LQYV01000077">
    <property type="protein sequence ID" value="KYD25795.1"/>
    <property type="molecule type" value="Genomic_DNA"/>
</dbReference>
<name>A0A087LGN7_GEOSE</name>
<evidence type="ECO:0000313" key="8">
    <source>
        <dbReference type="Proteomes" id="UP000773850"/>
    </source>
</evidence>
<protein>
    <submittedName>
        <fullName evidence="4">DUF2552 domain-containing protein</fullName>
    </submittedName>
</protein>
<comment type="caution">
    <text evidence="2">The sequence shown here is derived from an EMBL/GenBank/DDBJ whole genome shotgun (WGS) entry which is preliminary data.</text>
</comment>
<keyword evidence="8" id="KW-1185">Reference proteome</keyword>
<evidence type="ECO:0000313" key="2">
    <source>
        <dbReference type="EMBL" id="KYD25795.1"/>
    </source>
</evidence>